<dbReference type="OrthoDB" id="3775810at2"/>
<feature type="compositionally biased region" description="Pro residues" evidence="1">
    <location>
        <begin position="39"/>
        <end position="52"/>
    </location>
</feature>
<dbReference type="STRING" id="504805.SAMN05421505_109100"/>
<evidence type="ECO:0000313" key="5">
    <source>
        <dbReference type="Proteomes" id="UP000198923"/>
    </source>
</evidence>
<organism evidence="4 5">
    <name type="scientific">Sinosporangium album</name>
    <dbReference type="NCBI Taxonomy" id="504805"/>
    <lineage>
        <taxon>Bacteria</taxon>
        <taxon>Bacillati</taxon>
        <taxon>Actinomycetota</taxon>
        <taxon>Actinomycetes</taxon>
        <taxon>Streptosporangiales</taxon>
        <taxon>Streptosporangiaceae</taxon>
        <taxon>Sinosporangium</taxon>
    </lineage>
</organism>
<sequence>MTSTVVLALSIILILLILGAFLATMRRDRRKGHTERPETPSPPDQPSHPPLAAPTGHPGIVGTDYLDPRTVKVGDAIDCQGMRARVIGAIHVSWQGRQWTEMLLDDGTPRSQWLSVEVRPGLLPADAPHLEVLLWTAVPTQGMVPAKSMLIVEGVEFYPADRGTAAFKSEGATGYPDRGLLDFADYRAQDGRLLSFDRVQGEAWTASYAQPLPPGSIDLAGS</sequence>
<evidence type="ECO:0000313" key="4">
    <source>
        <dbReference type="EMBL" id="SDG91484.1"/>
    </source>
</evidence>
<accession>A0A1G7Y4Z2</accession>
<evidence type="ECO:0000256" key="1">
    <source>
        <dbReference type="SAM" id="MobiDB-lite"/>
    </source>
</evidence>
<dbReference type="Proteomes" id="UP000198923">
    <property type="component" value="Unassembled WGS sequence"/>
</dbReference>
<keyword evidence="5" id="KW-1185">Reference proteome</keyword>
<feature type="transmembrane region" description="Helical" evidence="2">
    <location>
        <begin position="6"/>
        <end position="25"/>
    </location>
</feature>
<evidence type="ECO:0000259" key="3">
    <source>
        <dbReference type="Pfam" id="PF13785"/>
    </source>
</evidence>
<feature type="region of interest" description="Disordered" evidence="1">
    <location>
        <begin position="29"/>
        <end position="59"/>
    </location>
</feature>
<dbReference type="AlphaFoldDB" id="A0A1G7Y4Z2"/>
<gene>
    <name evidence="4" type="ORF">SAMN05421505_109100</name>
</gene>
<proteinExistence type="predicted"/>
<feature type="domain" description="DUF4178" evidence="3">
    <location>
        <begin position="72"/>
        <end position="214"/>
    </location>
</feature>
<evidence type="ECO:0000256" key="2">
    <source>
        <dbReference type="SAM" id="Phobius"/>
    </source>
</evidence>
<keyword evidence="2" id="KW-0812">Transmembrane</keyword>
<keyword evidence="2" id="KW-0472">Membrane</keyword>
<name>A0A1G7Y4Z2_9ACTN</name>
<keyword evidence="2" id="KW-1133">Transmembrane helix</keyword>
<dbReference type="EMBL" id="FNCN01000009">
    <property type="protein sequence ID" value="SDG91484.1"/>
    <property type="molecule type" value="Genomic_DNA"/>
</dbReference>
<protein>
    <recommendedName>
        <fullName evidence="3">DUF4178 domain-containing protein</fullName>
    </recommendedName>
</protein>
<dbReference type="InterPro" id="IPR025235">
    <property type="entry name" value="DUF4178"/>
</dbReference>
<dbReference type="RefSeq" id="WP_093170424.1">
    <property type="nucleotide sequence ID" value="NZ_FNCN01000009.1"/>
</dbReference>
<reference evidence="4 5" key="1">
    <citation type="submission" date="2016-10" db="EMBL/GenBank/DDBJ databases">
        <authorList>
            <person name="de Groot N.N."/>
        </authorList>
    </citation>
    <scope>NUCLEOTIDE SEQUENCE [LARGE SCALE GENOMIC DNA]</scope>
    <source>
        <strain evidence="4 5">CPCC 201354</strain>
    </source>
</reference>
<dbReference type="Pfam" id="PF13785">
    <property type="entry name" value="DUF4178"/>
    <property type="match status" value="1"/>
</dbReference>